<dbReference type="PANTHER" id="PTHR47591">
    <property type="entry name" value="ZINC FINGER PROTEIN ZAT2-RELATED"/>
    <property type="match status" value="1"/>
</dbReference>
<evidence type="ECO:0000313" key="5">
    <source>
        <dbReference type="Proteomes" id="UP001327560"/>
    </source>
</evidence>
<dbReference type="Pfam" id="PF13912">
    <property type="entry name" value="zf-C2H2_6"/>
    <property type="match status" value="3"/>
</dbReference>
<protein>
    <recommendedName>
        <fullName evidence="3">C2H2-type domain-containing protein</fullName>
    </recommendedName>
</protein>
<dbReference type="PROSITE" id="PS50157">
    <property type="entry name" value="ZINC_FINGER_C2H2_2"/>
    <property type="match status" value="3"/>
</dbReference>
<keyword evidence="5" id="KW-1185">Reference proteome</keyword>
<feature type="compositionally biased region" description="Basic residues" evidence="2">
    <location>
        <begin position="90"/>
        <end position="102"/>
    </location>
</feature>
<organism evidence="4 5">
    <name type="scientific">Canna indica</name>
    <name type="common">Indian-shot</name>
    <dbReference type="NCBI Taxonomy" id="4628"/>
    <lineage>
        <taxon>Eukaryota</taxon>
        <taxon>Viridiplantae</taxon>
        <taxon>Streptophyta</taxon>
        <taxon>Embryophyta</taxon>
        <taxon>Tracheophyta</taxon>
        <taxon>Spermatophyta</taxon>
        <taxon>Magnoliopsida</taxon>
        <taxon>Liliopsida</taxon>
        <taxon>Zingiberales</taxon>
        <taxon>Cannaceae</taxon>
        <taxon>Canna</taxon>
    </lineage>
</organism>
<dbReference type="InterPro" id="IPR036236">
    <property type="entry name" value="Znf_C2H2_sf"/>
</dbReference>
<dbReference type="SMART" id="SM00355">
    <property type="entry name" value="ZnF_C2H2"/>
    <property type="match status" value="3"/>
</dbReference>
<proteinExistence type="predicted"/>
<feature type="domain" description="C2H2-type" evidence="3">
    <location>
        <begin position="276"/>
        <end position="303"/>
    </location>
</feature>
<keyword evidence="1" id="KW-0479">Metal-binding</keyword>
<name>A0AAQ3KSH3_9LILI</name>
<dbReference type="SUPFAM" id="SSF57667">
    <property type="entry name" value="beta-beta-alpha zinc fingers"/>
    <property type="match status" value="1"/>
</dbReference>
<dbReference type="Gene3D" id="3.30.160.60">
    <property type="entry name" value="Classic Zinc Finger"/>
    <property type="match status" value="1"/>
</dbReference>
<evidence type="ECO:0000256" key="2">
    <source>
        <dbReference type="SAM" id="MobiDB-lite"/>
    </source>
</evidence>
<feature type="compositionally biased region" description="Polar residues" evidence="2">
    <location>
        <begin position="390"/>
        <end position="403"/>
    </location>
</feature>
<keyword evidence="1" id="KW-0862">Zinc</keyword>
<dbReference type="GO" id="GO:0008270">
    <property type="term" value="F:zinc ion binding"/>
    <property type="evidence" value="ECO:0007669"/>
    <property type="project" value="UniProtKB-KW"/>
</dbReference>
<evidence type="ECO:0000313" key="4">
    <source>
        <dbReference type="EMBL" id="WOL12338.1"/>
    </source>
</evidence>
<dbReference type="InterPro" id="IPR013087">
    <property type="entry name" value="Znf_C2H2_type"/>
</dbReference>
<feature type="region of interest" description="Disordered" evidence="2">
    <location>
        <begin position="374"/>
        <end position="439"/>
    </location>
</feature>
<dbReference type="PANTHER" id="PTHR47591:SF1">
    <property type="entry name" value="ZINC FINGER PROTEIN ZAT2-RELATED"/>
    <property type="match status" value="1"/>
</dbReference>
<feature type="region of interest" description="Disordered" evidence="2">
    <location>
        <begin position="35"/>
        <end position="111"/>
    </location>
</feature>
<evidence type="ECO:0000259" key="3">
    <source>
        <dbReference type="PROSITE" id="PS50157"/>
    </source>
</evidence>
<feature type="domain" description="C2H2-type" evidence="3">
    <location>
        <begin position="344"/>
        <end position="366"/>
    </location>
</feature>
<dbReference type="AlphaFoldDB" id="A0AAQ3KSH3"/>
<gene>
    <name evidence="4" type="ORF">Cni_G21104</name>
</gene>
<keyword evidence="1" id="KW-0863">Zinc-finger</keyword>
<reference evidence="4 5" key="1">
    <citation type="submission" date="2023-10" db="EMBL/GenBank/DDBJ databases">
        <title>Chromosome-scale genome assembly provides insights into flower coloration mechanisms of Canna indica.</title>
        <authorList>
            <person name="Li C."/>
        </authorList>
    </citation>
    <scope>NUCLEOTIDE SEQUENCE [LARGE SCALE GENOMIC DNA]</scope>
    <source>
        <tissue evidence="4">Flower</tissue>
    </source>
</reference>
<dbReference type="PROSITE" id="PS00028">
    <property type="entry name" value="ZINC_FINGER_C2H2_1"/>
    <property type="match status" value="3"/>
</dbReference>
<evidence type="ECO:0000256" key="1">
    <source>
        <dbReference type="PROSITE-ProRule" id="PRU00042"/>
    </source>
</evidence>
<feature type="compositionally biased region" description="Basic and acidic residues" evidence="2">
    <location>
        <begin position="404"/>
        <end position="439"/>
    </location>
</feature>
<feature type="domain" description="C2H2-type" evidence="3">
    <location>
        <begin position="109"/>
        <end position="136"/>
    </location>
</feature>
<dbReference type="EMBL" id="CP136895">
    <property type="protein sequence ID" value="WOL12338.1"/>
    <property type="molecule type" value="Genomic_DNA"/>
</dbReference>
<accession>A0AAQ3KSH3</accession>
<dbReference type="Proteomes" id="UP001327560">
    <property type="component" value="Chromosome 6"/>
</dbReference>
<feature type="compositionally biased region" description="Basic and acidic residues" evidence="2">
    <location>
        <begin position="71"/>
        <end position="82"/>
    </location>
</feature>
<sequence length="439" mass="47542">MESSRKSEDAPCGGEAGEQSNLRIRIKCCTSDIDEDHSAQEIASPDSDGSGAPGDEEIPSDIKSVNCNLGDVDKQSPPKDEEATADPILNKRRSSSKRKHANKGPEIISTCPECGKTFPSDKALFGHLRCHPERDYRGANPPLKARKKAQLDACGSIAAAPPKAMSPTDARSRAEDDPDNVAARILVELSCDDHKWGSKIAITDKEKTGTDSKQIVRSQNNDIDKLDWIKKEINGVDEDDNGNQMTLSCKKAKKRKMKELELVNDPGTSSLGGRKYHCTICFKTFSSHQALGGHRASHNKISKMNHEDAPITDQENKLGANLKHGDGPHSSNIPVGAKVAIAEHRCTSCNQTFASGQALGGHKRRHFNGLLNQAQSSSTHSSDQSDKEAANSTALLRNGAPSSESEKGGAEDKKPHSSESEKRTSREPLDFDLNKVPEN</sequence>